<dbReference type="Proteomes" id="UP000663853">
    <property type="component" value="Unassembled WGS sequence"/>
</dbReference>
<evidence type="ECO:0000313" key="3">
    <source>
        <dbReference type="Proteomes" id="UP000663853"/>
    </source>
</evidence>
<gene>
    <name evidence="2" type="ORF">RDB_LOCUS53072</name>
</gene>
<feature type="domain" description="Inhibitor I9" evidence="1">
    <location>
        <begin position="37"/>
        <end position="103"/>
    </location>
</feature>
<accession>A0A8H3BEI5</accession>
<evidence type="ECO:0000313" key="2">
    <source>
        <dbReference type="EMBL" id="CAE6454372.1"/>
    </source>
</evidence>
<dbReference type="Pfam" id="PF05922">
    <property type="entry name" value="Inhibitor_I9"/>
    <property type="match status" value="1"/>
</dbReference>
<dbReference type="AlphaFoldDB" id="A0A8H3BEI5"/>
<proteinExistence type="predicted"/>
<dbReference type="SUPFAM" id="SSF54897">
    <property type="entry name" value="Protease propeptides/inhibitors"/>
    <property type="match status" value="1"/>
</dbReference>
<name>A0A8H3BEI5_9AGAM</name>
<reference evidence="2" key="1">
    <citation type="submission" date="2021-01" db="EMBL/GenBank/DDBJ databases">
        <authorList>
            <person name="Kaushik A."/>
        </authorList>
    </citation>
    <scope>NUCLEOTIDE SEQUENCE</scope>
    <source>
        <strain evidence="2">AG6-10EEA</strain>
    </source>
</reference>
<evidence type="ECO:0000259" key="1">
    <source>
        <dbReference type="Pfam" id="PF05922"/>
    </source>
</evidence>
<organism evidence="2 3">
    <name type="scientific">Rhizoctonia solani</name>
    <dbReference type="NCBI Taxonomy" id="456999"/>
    <lineage>
        <taxon>Eukaryota</taxon>
        <taxon>Fungi</taxon>
        <taxon>Dikarya</taxon>
        <taxon>Basidiomycota</taxon>
        <taxon>Agaricomycotina</taxon>
        <taxon>Agaricomycetes</taxon>
        <taxon>Cantharellales</taxon>
        <taxon>Ceratobasidiaceae</taxon>
        <taxon>Rhizoctonia</taxon>
    </lineage>
</organism>
<dbReference type="InterPro" id="IPR037045">
    <property type="entry name" value="S8pro/Inhibitor_I9_sf"/>
</dbReference>
<dbReference type="Gene3D" id="3.30.70.80">
    <property type="entry name" value="Peptidase S8 propeptide/proteinase inhibitor I9"/>
    <property type="match status" value="1"/>
</dbReference>
<comment type="caution">
    <text evidence="2">The sequence shown here is derived from an EMBL/GenBank/DDBJ whole genome shotgun (WGS) entry which is preliminary data.</text>
</comment>
<sequence>MALYWSGECTFALDTKQCPQLANVPIGKHTGPVKANSYIIKLKDSVSKDSHIAKLLSGMSDSKIEYKYEQVFHGYAAEFKGKDLDYVRHSSDVEYILEDGIFTIQYE</sequence>
<dbReference type="InterPro" id="IPR010259">
    <property type="entry name" value="S8pro/Inhibitor_I9"/>
</dbReference>
<dbReference type="EMBL" id="CAJMXA010001193">
    <property type="protein sequence ID" value="CAE6454372.1"/>
    <property type="molecule type" value="Genomic_DNA"/>
</dbReference>
<protein>
    <recommendedName>
        <fullName evidence="1">Inhibitor I9 domain-containing protein</fullName>
    </recommendedName>
</protein>